<dbReference type="AlphaFoldDB" id="A0A085WNZ0"/>
<keyword evidence="3" id="KW-1185">Reference proteome</keyword>
<dbReference type="STRING" id="394096.DB31_6378"/>
<protein>
    <submittedName>
        <fullName evidence="2">Uncharacterized protein</fullName>
    </submittedName>
</protein>
<reference evidence="2 3" key="1">
    <citation type="submission" date="2014-04" db="EMBL/GenBank/DDBJ databases">
        <title>Genome assembly of Hyalangium minutum DSM 14724.</title>
        <authorList>
            <person name="Sharma G."/>
            <person name="Subramanian S."/>
        </authorList>
    </citation>
    <scope>NUCLEOTIDE SEQUENCE [LARGE SCALE GENOMIC DNA]</scope>
    <source>
        <strain evidence="2 3">DSM 14724</strain>
    </source>
</reference>
<dbReference type="Proteomes" id="UP000028725">
    <property type="component" value="Unassembled WGS sequence"/>
</dbReference>
<gene>
    <name evidence="2" type="ORF">DB31_6378</name>
</gene>
<dbReference type="EMBL" id="JMCB01000004">
    <property type="protein sequence ID" value="KFE69403.1"/>
    <property type="molecule type" value="Genomic_DNA"/>
</dbReference>
<comment type="caution">
    <text evidence="2">The sequence shown here is derived from an EMBL/GenBank/DDBJ whole genome shotgun (WGS) entry which is preliminary data.</text>
</comment>
<sequence>MEVSLPTREEQRHGRAQDDAGLTVRAQRPIKGSPMDAD</sequence>
<accession>A0A085WNZ0</accession>
<evidence type="ECO:0000256" key="1">
    <source>
        <dbReference type="SAM" id="MobiDB-lite"/>
    </source>
</evidence>
<evidence type="ECO:0000313" key="2">
    <source>
        <dbReference type="EMBL" id="KFE69403.1"/>
    </source>
</evidence>
<name>A0A085WNZ0_9BACT</name>
<feature type="compositionally biased region" description="Basic and acidic residues" evidence="1">
    <location>
        <begin position="7"/>
        <end position="18"/>
    </location>
</feature>
<organism evidence="2 3">
    <name type="scientific">Hyalangium minutum</name>
    <dbReference type="NCBI Taxonomy" id="394096"/>
    <lineage>
        <taxon>Bacteria</taxon>
        <taxon>Pseudomonadati</taxon>
        <taxon>Myxococcota</taxon>
        <taxon>Myxococcia</taxon>
        <taxon>Myxococcales</taxon>
        <taxon>Cystobacterineae</taxon>
        <taxon>Archangiaceae</taxon>
        <taxon>Hyalangium</taxon>
    </lineage>
</organism>
<feature type="region of interest" description="Disordered" evidence="1">
    <location>
        <begin position="1"/>
        <end position="38"/>
    </location>
</feature>
<proteinExistence type="predicted"/>
<evidence type="ECO:0000313" key="3">
    <source>
        <dbReference type="Proteomes" id="UP000028725"/>
    </source>
</evidence>